<dbReference type="AlphaFoldDB" id="A0AA38MPM5"/>
<dbReference type="GO" id="GO:0004984">
    <property type="term" value="F:olfactory receptor activity"/>
    <property type="evidence" value="ECO:0007669"/>
    <property type="project" value="InterPro"/>
</dbReference>
<name>A0AA38MPM5_9CUCU</name>
<organism evidence="11 12">
    <name type="scientific">Zophobas morio</name>
    <dbReference type="NCBI Taxonomy" id="2755281"/>
    <lineage>
        <taxon>Eukaryota</taxon>
        <taxon>Metazoa</taxon>
        <taxon>Ecdysozoa</taxon>
        <taxon>Arthropoda</taxon>
        <taxon>Hexapoda</taxon>
        <taxon>Insecta</taxon>
        <taxon>Pterygota</taxon>
        <taxon>Neoptera</taxon>
        <taxon>Endopterygota</taxon>
        <taxon>Coleoptera</taxon>
        <taxon>Polyphaga</taxon>
        <taxon>Cucujiformia</taxon>
        <taxon>Tenebrionidae</taxon>
        <taxon>Zophobas</taxon>
    </lineage>
</organism>
<dbReference type="PANTHER" id="PTHR21137">
    <property type="entry name" value="ODORANT RECEPTOR"/>
    <property type="match status" value="1"/>
</dbReference>
<dbReference type="GO" id="GO:0007165">
    <property type="term" value="P:signal transduction"/>
    <property type="evidence" value="ECO:0007669"/>
    <property type="project" value="UniProtKB-KW"/>
</dbReference>
<keyword evidence="5" id="KW-0552">Olfaction</keyword>
<evidence type="ECO:0000313" key="11">
    <source>
        <dbReference type="EMBL" id="KAJ3663337.1"/>
    </source>
</evidence>
<evidence type="ECO:0000256" key="9">
    <source>
        <dbReference type="ARBA" id="ARBA00023224"/>
    </source>
</evidence>
<feature type="transmembrane region" description="Helical" evidence="10">
    <location>
        <begin position="291"/>
        <end position="311"/>
    </location>
</feature>
<keyword evidence="4 10" id="KW-0812">Transmembrane</keyword>
<reference evidence="11" key="1">
    <citation type="journal article" date="2023" name="G3 (Bethesda)">
        <title>Whole genome assemblies of Zophobas morio and Tenebrio molitor.</title>
        <authorList>
            <person name="Kaur S."/>
            <person name="Stinson S.A."/>
            <person name="diCenzo G.C."/>
        </authorList>
    </citation>
    <scope>NUCLEOTIDE SEQUENCE</scope>
    <source>
        <strain evidence="11">QUZm001</strain>
    </source>
</reference>
<gene>
    <name evidence="11" type="ORF">Zmor_007627</name>
</gene>
<keyword evidence="6 10" id="KW-1133">Transmembrane helix</keyword>
<dbReference type="GO" id="GO:0005886">
    <property type="term" value="C:plasma membrane"/>
    <property type="evidence" value="ECO:0007669"/>
    <property type="project" value="UniProtKB-SubCell"/>
</dbReference>
<comment type="subcellular location">
    <subcellularLocation>
        <location evidence="1">Cell membrane</location>
        <topology evidence="1">Multi-pass membrane protein</topology>
    </subcellularLocation>
</comment>
<evidence type="ECO:0000256" key="1">
    <source>
        <dbReference type="ARBA" id="ARBA00004651"/>
    </source>
</evidence>
<dbReference type="Pfam" id="PF02949">
    <property type="entry name" value="7tm_6"/>
    <property type="match status" value="1"/>
</dbReference>
<protein>
    <recommendedName>
        <fullName evidence="13">7tm 6 domain containing protein</fullName>
    </recommendedName>
</protein>
<dbReference type="InterPro" id="IPR004117">
    <property type="entry name" value="7tm6_olfct_rcpt"/>
</dbReference>
<evidence type="ECO:0000256" key="6">
    <source>
        <dbReference type="ARBA" id="ARBA00022989"/>
    </source>
</evidence>
<keyword evidence="7 10" id="KW-0472">Membrane</keyword>
<feature type="transmembrane region" description="Helical" evidence="10">
    <location>
        <begin position="37"/>
        <end position="62"/>
    </location>
</feature>
<dbReference type="PANTHER" id="PTHR21137:SF35">
    <property type="entry name" value="ODORANT RECEPTOR 19A-RELATED"/>
    <property type="match status" value="1"/>
</dbReference>
<dbReference type="Proteomes" id="UP001168821">
    <property type="component" value="Unassembled WGS sequence"/>
</dbReference>
<evidence type="ECO:0000256" key="3">
    <source>
        <dbReference type="ARBA" id="ARBA00022606"/>
    </source>
</evidence>
<evidence type="ECO:0000313" key="12">
    <source>
        <dbReference type="Proteomes" id="UP001168821"/>
    </source>
</evidence>
<accession>A0AA38MPM5</accession>
<evidence type="ECO:0008006" key="13">
    <source>
        <dbReference type="Google" id="ProtNLM"/>
    </source>
</evidence>
<comment type="caution">
    <text evidence="11">The sequence shown here is derived from an EMBL/GenBank/DDBJ whole genome shotgun (WGS) entry which is preliminary data.</text>
</comment>
<evidence type="ECO:0000256" key="4">
    <source>
        <dbReference type="ARBA" id="ARBA00022692"/>
    </source>
</evidence>
<proteinExistence type="predicted"/>
<keyword evidence="9" id="KW-0807">Transducer</keyword>
<evidence type="ECO:0000256" key="8">
    <source>
        <dbReference type="ARBA" id="ARBA00023170"/>
    </source>
</evidence>
<feature type="transmembrane region" description="Helical" evidence="10">
    <location>
        <begin position="131"/>
        <end position="149"/>
    </location>
</feature>
<evidence type="ECO:0000256" key="7">
    <source>
        <dbReference type="ARBA" id="ARBA00023136"/>
    </source>
</evidence>
<sequence length="322" mass="37318">MQRYDWSSAIKLNLLSLRFIGLWPAGDGTYKLNLYSLYAFISIIFILGGHVLFQTVTLFFVYDKLETVASNIFITMTDILIYVKMYHIVRNVKTLNKLLDSLNEDVFQPKDERQIKIAEQSINIWSYVYKWFTFFVYVIATIWSTLPFLTGNFKKKVLPHDVWFPYDYKVSPMYELTYLFEMFGIYFVSILNVNFDTLICALLTYITAQCDLVCDNVKNVVGGHVSKQPHQVHQKIVNCIKHHKKLLSLAETVNHLFEVVIFGQFITSTVVIATTLFMLTLTDPLSLDNEGFLIALYAGAVATEIFTYCWFGNEVEIKVRIE</sequence>
<keyword evidence="2" id="KW-1003">Cell membrane</keyword>
<feature type="transmembrane region" description="Helical" evidence="10">
    <location>
        <begin position="68"/>
        <end position="89"/>
    </location>
</feature>
<keyword evidence="3" id="KW-0716">Sensory transduction</keyword>
<dbReference type="EMBL" id="JALNTZ010000002">
    <property type="protein sequence ID" value="KAJ3663337.1"/>
    <property type="molecule type" value="Genomic_DNA"/>
</dbReference>
<feature type="transmembrane region" description="Helical" evidence="10">
    <location>
        <begin position="256"/>
        <end position="279"/>
    </location>
</feature>
<evidence type="ECO:0000256" key="10">
    <source>
        <dbReference type="SAM" id="Phobius"/>
    </source>
</evidence>
<feature type="transmembrane region" description="Helical" evidence="10">
    <location>
        <begin position="183"/>
        <end position="208"/>
    </location>
</feature>
<dbReference type="GO" id="GO:0005549">
    <property type="term" value="F:odorant binding"/>
    <property type="evidence" value="ECO:0007669"/>
    <property type="project" value="InterPro"/>
</dbReference>
<keyword evidence="8" id="KW-0675">Receptor</keyword>
<evidence type="ECO:0000256" key="5">
    <source>
        <dbReference type="ARBA" id="ARBA00022725"/>
    </source>
</evidence>
<keyword evidence="12" id="KW-1185">Reference proteome</keyword>
<evidence type="ECO:0000256" key="2">
    <source>
        <dbReference type="ARBA" id="ARBA00022475"/>
    </source>
</evidence>